<reference evidence="1" key="1">
    <citation type="submission" date="2016-08" db="EMBL/GenBank/DDBJ databases">
        <title>Complete Genome Seqeunce of Paenibacillus sp. BIHB 4019 from tea rhizoplane.</title>
        <authorList>
            <person name="Thakur R."/>
            <person name="Swarnkar M.K."/>
            <person name="Gulati A."/>
        </authorList>
    </citation>
    <scope>NUCLEOTIDE SEQUENCE [LARGE SCALE GENOMIC DNA]</scope>
    <source>
        <strain evidence="1">BIHB4019</strain>
    </source>
</reference>
<sequence>MIEWKKYDPTSREIESHINHLVTDGHRVLIAQLASVVGAVKYSWMINNSWINWVTHYAQINLPAKCIFCKKGLVGEEHERDEEGNAICRPCFLSESDIGE</sequence>
<dbReference type="AlphaFoldDB" id="A0A1B2DHU8"/>
<organism evidence="1">
    <name type="scientific">Paenibacillus sp. BIHB 4019</name>
    <dbReference type="NCBI Taxonomy" id="1870819"/>
    <lineage>
        <taxon>Bacteria</taxon>
        <taxon>Bacillati</taxon>
        <taxon>Bacillota</taxon>
        <taxon>Bacilli</taxon>
        <taxon>Bacillales</taxon>
        <taxon>Paenibacillaceae</taxon>
        <taxon>Paenibacillus</taxon>
    </lineage>
</organism>
<protein>
    <submittedName>
        <fullName evidence="1">Uncharacterized protein</fullName>
    </submittedName>
</protein>
<accession>A0A1B2DHU8</accession>
<evidence type="ECO:0000313" key="1">
    <source>
        <dbReference type="EMBL" id="ANY67292.1"/>
    </source>
</evidence>
<gene>
    <name evidence="1" type="ORF">BBD42_13020</name>
</gene>
<dbReference type="EMBL" id="CP016808">
    <property type="protein sequence ID" value="ANY67292.1"/>
    <property type="molecule type" value="Genomic_DNA"/>
</dbReference>
<proteinExistence type="predicted"/>
<name>A0A1B2DHU8_9BACL</name>
<dbReference type="RefSeq" id="WP_099518502.1">
    <property type="nucleotide sequence ID" value="NZ_CP016808.1"/>
</dbReference>